<gene>
    <name evidence="2" type="ORF">GJW-30_1_01627</name>
</gene>
<dbReference type="AlphaFoldDB" id="A0A0S3PT25"/>
<sequence length="67" mass="7629">MKWLAAFAFATFMFVSLSSEASAWYCRASGPDSNGWWFGRSSSYDRARSLAIGHCLRRNRSCRVTCH</sequence>
<evidence type="ECO:0000313" key="2">
    <source>
        <dbReference type="EMBL" id="BAT59098.1"/>
    </source>
</evidence>
<proteinExistence type="predicted"/>
<feature type="chain" id="PRO_5006615535" description="DUF4189 domain-containing protein" evidence="1">
    <location>
        <begin position="24"/>
        <end position="67"/>
    </location>
</feature>
<evidence type="ECO:0000313" key="3">
    <source>
        <dbReference type="Proteomes" id="UP000236884"/>
    </source>
</evidence>
<keyword evidence="1" id="KW-0732">Signal</keyword>
<protein>
    <recommendedName>
        <fullName evidence="4">DUF4189 domain-containing protein</fullName>
    </recommendedName>
</protein>
<dbReference type="EMBL" id="AP014946">
    <property type="protein sequence ID" value="BAT59098.1"/>
    <property type="molecule type" value="Genomic_DNA"/>
</dbReference>
<dbReference type="Proteomes" id="UP000236884">
    <property type="component" value="Chromosome"/>
</dbReference>
<evidence type="ECO:0000256" key="1">
    <source>
        <dbReference type="SAM" id="SignalP"/>
    </source>
</evidence>
<accession>A0A0S3PT25</accession>
<keyword evidence="3" id="KW-1185">Reference proteome</keyword>
<organism evidence="2 3">
    <name type="scientific">Variibacter gotjawalensis</name>
    <dbReference type="NCBI Taxonomy" id="1333996"/>
    <lineage>
        <taxon>Bacteria</taxon>
        <taxon>Pseudomonadati</taxon>
        <taxon>Pseudomonadota</taxon>
        <taxon>Alphaproteobacteria</taxon>
        <taxon>Hyphomicrobiales</taxon>
        <taxon>Nitrobacteraceae</taxon>
        <taxon>Variibacter</taxon>
    </lineage>
</organism>
<evidence type="ECO:0008006" key="4">
    <source>
        <dbReference type="Google" id="ProtNLM"/>
    </source>
</evidence>
<name>A0A0S3PT25_9BRAD</name>
<dbReference type="KEGG" id="vgo:GJW-30_1_01627"/>
<reference evidence="2 3" key="1">
    <citation type="submission" date="2015-08" db="EMBL/GenBank/DDBJ databases">
        <title>Investigation of the bacterial diversity of lava forest soil.</title>
        <authorList>
            <person name="Lee J.S."/>
        </authorList>
    </citation>
    <scope>NUCLEOTIDE SEQUENCE [LARGE SCALE GENOMIC DNA]</scope>
    <source>
        <strain evidence="2 3">GJW-30</strain>
    </source>
</reference>
<feature type="signal peptide" evidence="1">
    <location>
        <begin position="1"/>
        <end position="23"/>
    </location>
</feature>